<evidence type="ECO:0000313" key="6">
    <source>
        <dbReference type="Proteomes" id="UP000199399"/>
    </source>
</evidence>
<name>A0A1G7HUE9_9RHOB</name>
<evidence type="ECO:0000259" key="4">
    <source>
        <dbReference type="PROSITE" id="PS50043"/>
    </source>
</evidence>
<organism evidence="5 6">
    <name type="scientific">Sulfitobacter delicatus</name>
    <dbReference type="NCBI Taxonomy" id="218672"/>
    <lineage>
        <taxon>Bacteria</taxon>
        <taxon>Pseudomonadati</taxon>
        <taxon>Pseudomonadota</taxon>
        <taxon>Alphaproteobacteria</taxon>
        <taxon>Rhodobacterales</taxon>
        <taxon>Roseobacteraceae</taxon>
        <taxon>Sulfitobacter</taxon>
    </lineage>
</organism>
<dbReference type="EMBL" id="FNBP01000001">
    <property type="protein sequence ID" value="SDF03968.1"/>
    <property type="molecule type" value="Genomic_DNA"/>
</dbReference>
<proteinExistence type="predicted"/>
<dbReference type="Pfam" id="PF00196">
    <property type="entry name" value="GerE"/>
    <property type="match status" value="1"/>
</dbReference>
<dbReference type="SMART" id="SM00421">
    <property type="entry name" value="HTH_LUXR"/>
    <property type="match status" value="1"/>
</dbReference>
<keyword evidence="6" id="KW-1185">Reference proteome</keyword>
<dbReference type="InterPro" id="IPR000792">
    <property type="entry name" value="Tscrpt_reg_LuxR_C"/>
</dbReference>
<dbReference type="PRINTS" id="PR00038">
    <property type="entry name" value="HTHLUXR"/>
</dbReference>
<dbReference type="InterPro" id="IPR016032">
    <property type="entry name" value="Sig_transdc_resp-reg_C-effctor"/>
</dbReference>
<keyword evidence="1" id="KW-0805">Transcription regulation</keyword>
<dbReference type="OrthoDB" id="5292887at2"/>
<dbReference type="InterPro" id="IPR036388">
    <property type="entry name" value="WH-like_DNA-bd_sf"/>
</dbReference>
<dbReference type="InterPro" id="IPR005143">
    <property type="entry name" value="TF_LuxR_autoind-bd_dom"/>
</dbReference>
<feature type="domain" description="HTH luxR-type" evidence="4">
    <location>
        <begin position="172"/>
        <end position="237"/>
    </location>
</feature>
<reference evidence="6" key="1">
    <citation type="submission" date="2016-10" db="EMBL/GenBank/DDBJ databases">
        <authorList>
            <person name="Varghese N."/>
            <person name="Submissions S."/>
        </authorList>
    </citation>
    <scope>NUCLEOTIDE SEQUENCE [LARGE SCALE GENOMIC DNA]</scope>
    <source>
        <strain evidence="6">DSM 16477</strain>
    </source>
</reference>
<dbReference type="RefSeq" id="WP_093738302.1">
    <property type="nucleotide sequence ID" value="NZ_FNBP01000001.1"/>
</dbReference>
<evidence type="ECO:0000313" key="5">
    <source>
        <dbReference type="EMBL" id="SDF03968.1"/>
    </source>
</evidence>
<keyword evidence="3" id="KW-0804">Transcription</keyword>
<dbReference type="PROSITE" id="PS50043">
    <property type="entry name" value="HTH_LUXR_2"/>
    <property type="match status" value="1"/>
</dbReference>
<dbReference type="PANTHER" id="PTHR44688:SF16">
    <property type="entry name" value="DNA-BINDING TRANSCRIPTIONAL ACTIVATOR DEVR_DOSR"/>
    <property type="match status" value="1"/>
</dbReference>
<protein>
    <submittedName>
        <fullName evidence="5">Autoinducer binding domain-containing protein</fullName>
    </submittedName>
</protein>
<dbReference type="PANTHER" id="PTHR44688">
    <property type="entry name" value="DNA-BINDING TRANSCRIPTIONAL ACTIVATOR DEVR_DOSR"/>
    <property type="match status" value="1"/>
</dbReference>
<evidence type="ECO:0000256" key="1">
    <source>
        <dbReference type="ARBA" id="ARBA00023015"/>
    </source>
</evidence>
<dbReference type="SUPFAM" id="SSF46894">
    <property type="entry name" value="C-terminal effector domain of the bipartite response regulators"/>
    <property type="match status" value="1"/>
</dbReference>
<evidence type="ECO:0000256" key="3">
    <source>
        <dbReference type="ARBA" id="ARBA00023163"/>
    </source>
</evidence>
<dbReference type="InterPro" id="IPR036693">
    <property type="entry name" value="TF_LuxR_autoind-bd_dom_sf"/>
</dbReference>
<dbReference type="AlphaFoldDB" id="A0A1G7HUE9"/>
<dbReference type="STRING" id="218672.SAMN04489759_101222"/>
<dbReference type="Gene3D" id="1.10.10.10">
    <property type="entry name" value="Winged helix-like DNA-binding domain superfamily/Winged helix DNA-binding domain"/>
    <property type="match status" value="1"/>
</dbReference>
<gene>
    <name evidence="5" type="ORF">SAMN04489759_101222</name>
</gene>
<evidence type="ECO:0000256" key="2">
    <source>
        <dbReference type="ARBA" id="ARBA00023125"/>
    </source>
</evidence>
<dbReference type="GO" id="GO:0006355">
    <property type="term" value="P:regulation of DNA-templated transcription"/>
    <property type="evidence" value="ECO:0007669"/>
    <property type="project" value="InterPro"/>
</dbReference>
<sequence>MLVDAAARLEHLTNVDDLWEGLVAALREVGFTHAIHISVDAEFRAAQVRCTVPDLYTHIPPEDDPFLHHSCNSYEVLTIGEAFVDQYPDVTETERAFITRAAEDGLRAAFAVPMRLQGSDRFGGFIIGNDMDGATFEENFRSIAEELRLFCLLMHRRIEDLTGTAPLPLPDRPAAFDQLTPRESEVVNLLAHGYSRQETAHRCGLSVHTVSDYAKSGYRKLGIHNRAQAAALVHGAPQKDASDGADG</sequence>
<keyword evidence="2" id="KW-0238">DNA-binding</keyword>
<dbReference type="Proteomes" id="UP000199399">
    <property type="component" value="Unassembled WGS sequence"/>
</dbReference>
<dbReference type="Gene3D" id="3.30.450.80">
    <property type="entry name" value="Transcription factor LuxR-like, autoinducer-binding domain"/>
    <property type="match status" value="1"/>
</dbReference>
<accession>A0A1G7HUE9</accession>
<dbReference type="SUPFAM" id="SSF75516">
    <property type="entry name" value="Pheromone-binding domain of LuxR-like quorum-sensing transcription factors"/>
    <property type="match status" value="1"/>
</dbReference>
<dbReference type="CDD" id="cd06170">
    <property type="entry name" value="LuxR_C_like"/>
    <property type="match status" value="1"/>
</dbReference>
<dbReference type="Pfam" id="PF03472">
    <property type="entry name" value="Autoind_bind"/>
    <property type="match status" value="1"/>
</dbReference>
<dbReference type="GO" id="GO:0003677">
    <property type="term" value="F:DNA binding"/>
    <property type="evidence" value="ECO:0007669"/>
    <property type="project" value="UniProtKB-KW"/>
</dbReference>